<evidence type="ECO:0000313" key="3">
    <source>
        <dbReference type="Proteomes" id="UP000600449"/>
    </source>
</evidence>
<feature type="signal peptide" evidence="1">
    <location>
        <begin position="1"/>
        <end position="25"/>
    </location>
</feature>
<dbReference type="RefSeq" id="WP_188910334.1">
    <property type="nucleotide sequence ID" value="NZ_BMMF01000003.1"/>
</dbReference>
<evidence type="ECO:0000256" key="1">
    <source>
        <dbReference type="SAM" id="SignalP"/>
    </source>
</evidence>
<feature type="chain" id="PRO_5037838930" evidence="1">
    <location>
        <begin position="26"/>
        <end position="169"/>
    </location>
</feature>
<evidence type="ECO:0000313" key="2">
    <source>
        <dbReference type="EMBL" id="GGK25752.1"/>
    </source>
</evidence>
<gene>
    <name evidence="2" type="ORF">GCM10011322_10360</name>
</gene>
<dbReference type="PROSITE" id="PS51257">
    <property type="entry name" value="PROKAR_LIPOPROTEIN"/>
    <property type="match status" value="1"/>
</dbReference>
<keyword evidence="3" id="KW-1185">Reference proteome</keyword>
<organism evidence="2 3">
    <name type="scientific">Salinarimonas ramus</name>
    <dbReference type="NCBI Taxonomy" id="690164"/>
    <lineage>
        <taxon>Bacteria</taxon>
        <taxon>Pseudomonadati</taxon>
        <taxon>Pseudomonadota</taxon>
        <taxon>Alphaproteobacteria</taxon>
        <taxon>Hyphomicrobiales</taxon>
        <taxon>Salinarimonadaceae</taxon>
        <taxon>Salinarimonas</taxon>
    </lineage>
</organism>
<dbReference type="Proteomes" id="UP000600449">
    <property type="component" value="Unassembled WGS sequence"/>
</dbReference>
<comment type="caution">
    <text evidence="2">The sequence shown here is derived from an EMBL/GenBank/DDBJ whole genome shotgun (WGS) entry which is preliminary data.</text>
</comment>
<dbReference type="EMBL" id="BMMF01000003">
    <property type="protein sequence ID" value="GGK25752.1"/>
    <property type="molecule type" value="Genomic_DNA"/>
</dbReference>
<protein>
    <submittedName>
        <fullName evidence="2">Uncharacterized protein</fullName>
    </submittedName>
</protein>
<keyword evidence="1" id="KW-0732">Signal</keyword>
<sequence>MRRLTFATALAVSTGLLAACSDAQAPDDLLDPARGDAAARIVPAEEALDGVHLPPLDPSTMTWAEIDVAIDAPTICVFRYTSTSRPVVATGFGADDRPMRAVVKLAGDLVLLDAQAGETAAAYRLAAGDVTVVVSPLAGEDALAEMTFAVGETLHAGYRGYHECAAPGS</sequence>
<reference evidence="2 3" key="1">
    <citation type="journal article" date="2014" name="Int. J. Syst. Evol. Microbiol.">
        <title>Complete genome sequence of Corynebacterium casei LMG S-19264T (=DSM 44701T), isolated from a smear-ripened cheese.</title>
        <authorList>
            <consortium name="US DOE Joint Genome Institute (JGI-PGF)"/>
            <person name="Walter F."/>
            <person name="Albersmeier A."/>
            <person name="Kalinowski J."/>
            <person name="Ruckert C."/>
        </authorList>
    </citation>
    <scope>NUCLEOTIDE SEQUENCE [LARGE SCALE GENOMIC DNA]</scope>
    <source>
        <strain evidence="2 3">CGMCC 1.9161</strain>
    </source>
</reference>
<dbReference type="AlphaFoldDB" id="A0A917V2T1"/>
<accession>A0A917V2T1</accession>
<name>A0A917V2T1_9HYPH</name>
<proteinExistence type="predicted"/>